<dbReference type="NCBIfam" id="NF003652">
    <property type="entry name" value="PRK05286.2-5"/>
    <property type="match status" value="1"/>
</dbReference>
<feature type="active site" description="Nucleophile" evidence="11">
    <location>
        <position position="199"/>
    </location>
</feature>
<dbReference type="CDD" id="cd04738">
    <property type="entry name" value="DHOD_2_like"/>
    <property type="match status" value="1"/>
</dbReference>
<comment type="similarity">
    <text evidence="4 11">Belongs to the dihydroorotate dehydrogenase family. Type 2 subfamily.</text>
</comment>
<comment type="function">
    <text evidence="1 11">Catalyzes the conversion of dihydroorotate to orotate with quinone as electron acceptor.</text>
</comment>
<feature type="binding site" evidence="11">
    <location>
        <position position="108"/>
    </location>
    <ligand>
        <name>FMN</name>
        <dbReference type="ChEBI" id="CHEBI:58210"/>
    </ligand>
</feature>
<dbReference type="Proteomes" id="UP001339911">
    <property type="component" value="Unassembled WGS sequence"/>
</dbReference>
<feature type="binding site" evidence="11">
    <location>
        <position position="258"/>
    </location>
    <ligand>
        <name>FMN</name>
        <dbReference type="ChEBI" id="CHEBI:58210"/>
    </ligand>
</feature>
<dbReference type="PIRSF" id="PIRSF000164">
    <property type="entry name" value="DHO_oxidase"/>
    <property type="match status" value="1"/>
</dbReference>
<evidence type="ECO:0000256" key="3">
    <source>
        <dbReference type="ARBA" id="ARBA00005161"/>
    </source>
</evidence>
<comment type="catalytic activity">
    <reaction evidence="10 11">
        <text>(S)-dihydroorotate + a quinone = orotate + a quinol</text>
        <dbReference type="Rhea" id="RHEA:30187"/>
        <dbReference type="ChEBI" id="CHEBI:24646"/>
        <dbReference type="ChEBI" id="CHEBI:30839"/>
        <dbReference type="ChEBI" id="CHEBI:30864"/>
        <dbReference type="ChEBI" id="CHEBI:132124"/>
        <dbReference type="EC" id="1.3.5.2"/>
    </reaction>
</comment>
<protein>
    <recommendedName>
        <fullName evidence="11">Dihydroorotate dehydrogenase (quinone)</fullName>
        <ecNumber evidence="11">1.3.5.2</ecNumber>
    </recommendedName>
    <alternativeName>
        <fullName evidence="11">DHOdehase</fullName>
        <shortName evidence="11">DHOD</shortName>
        <shortName evidence="11">DHODase</shortName>
    </alternativeName>
    <alternativeName>
        <fullName evidence="11">Dihydroorotate oxidase</fullName>
    </alternativeName>
</protein>
<comment type="subcellular location">
    <subcellularLocation>
        <location evidence="11">Cell membrane</location>
        <topology evidence="11">Peripheral membrane protein</topology>
    </subcellularLocation>
    <subcellularLocation>
        <location evidence="2">Membrane</location>
    </subcellularLocation>
</comment>
<dbReference type="GO" id="GO:0106430">
    <property type="term" value="F:dihydroorotate dehydrogenase (quinone) activity"/>
    <property type="evidence" value="ECO:0007669"/>
    <property type="project" value="UniProtKB-EC"/>
</dbReference>
<accession>A0ABU7SJU3</accession>
<feature type="binding site" evidence="11">
    <location>
        <begin position="84"/>
        <end position="88"/>
    </location>
    <ligand>
        <name>FMN</name>
        <dbReference type="ChEBI" id="CHEBI:58210"/>
    </ligand>
</feature>
<name>A0ABU7SJU3_9ACTN</name>
<evidence type="ECO:0000256" key="4">
    <source>
        <dbReference type="ARBA" id="ARBA00005359"/>
    </source>
</evidence>
<sequence length="353" mass="36315">MPTATAEQGRRPTGGGAVFDRIVRPVLFRLGGGDAETAHEWTLRRLAGLSRSPAALAVLRARYAVSAPRTVFGVRFPNPVGLAAGMDKDGAALPAWPALGFGFVEVGTVTAHPQPGNPRPRLFRLPSSAAVINRMGFNNAGAEALAARLAALRRPLGVPLGISLGKSKVTPLDDAVADYLASYRALAPYGDYFAVNVSSPNTPGLRALQDRAHLDALLTALVGEKPVLVKIAPDLTEPAIAELLAVCLDRGAAGVIATNTTLGRDGIAPSDAHRAGEAGGLSGRPLTARTREVVSFVRRETGGALPVVGVGGILDPADGAALLDAGASLVQLYTGFVYGGPGLVRAVARASRP</sequence>
<gene>
    <name evidence="11" type="primary">pyrD</name>
    <name evidence="13" type="ORF">V1634_25545</name>
</gene>
<feature type="binding site" evidence="11">
    <location>
        <begin position="133"/>
        <end position="137"/>
    </location>
    <ligand>
        <name>substrate</name>
    </ligand>
</feature>
<dbReference type="InterPro" id="IPR012135">
    <property type="entry name" value="Dihydroorotate_DH_1_2"/>
</dbReference>
<dbReference type="InterPro" id="IPR013785">
    <property type="entry name" value="Aldolase_TIM"/>
</dbReference>
<evidence type="ECO:0000256" key="5">
    <source>
        <dbReference type="ARBA" id="ARBA00022630"/>
    </source>
</evidence>
<keyword evidence="9 11" id="KW-0472">Membrane</keyword>
<dbReference type="Gene3D" id="3.20.20.70">
    <property type="entry name" value="Aldolase class I"/>
    <property type="match status" value="1"/>
</dbReference>
<dbReference type="PROSITE" id="PS00911">
    <property type="entry name" value="DHODEHASE_1"/>
    <property type="match status" value="1"/>
</dbReference>
<feature type="domain" description="Dihydroorotate dehydrogenase catalytic" evidence="12">
    <location>
        <begin position="70"/>
        <end position="348"/>
    </location>
</feature>
<feature type="binding site" evidence="11">
    <location>
        <position position="196"/>
    </location>
    <ligand>
        <name>substrate</name>
    </ligand>
</feature>
<evidence type="ECO:0000256" key="11">
    <source>
        <dbReference type="HAMAP-Rule" id="MF_00225"/>
    </source>
</evidence>
<feature type="binding site" evidence="11">
    <location>
        <position position="88"/>
    </location>
    <ligand>
        <name>substrate</name>
    </ligand>
</feature>
<comment type="subunit">
    <text evidence="11">Monomer.</text>
</comment>
<evidence type="ECO:0000313" key="14">
    <source>
        <dbReference type="Proteomes" id="UP001339911"/>
    </source>
</evidence>
<keyword evidence="11" id="KW-1003">Cell membrane</keyword>
<keyword evidence="6 11" id="KW-0288">FMN</keyword>
<evidence type="ECO:0000256" key="6">
    <source>
        <dbReference type="ARBA" id="ARBA00022643"/>
    </source>
</evidence>
<dbReference type="EC" id="1.3.5.2" evidence="11"/>
<keyword evidence="5 11" id="KW-0285">Flavoprotein</keyword>
<evidence type="ECO:0000256" key="9">
    <source>
        <dbReference type="ARBA" id="ARBA00023136"/>
    </source>
</evidence>
<feature type="binding site" evidence="11">
    <location>
        <begin position="333"/>
        <end position="334"/>
    </location>
    <ligand>
        <name>FMN</name>
        <dbReference type="ChEBI" id="CHEBI:58210"/>
    </ligand>
</feature>
<feature type="binding site" evidence="11">
    <location>
        <position position="201"/>
    </location>
    <ligand>
        <name>substrate</name>
    </ligand>
</feature>
<dbReference type="EMBL" id="JAZGQL010000023">
    <property type="protein sequence ID" value="MEE6310205.1"/>
    <property type="molecule type" value="Genomic_DNA"/>
</dbReference>
<comment type="caution">
    <text evidence="13">The sequence shown here is derived from an EMBL/GenBank/DDBJ whole genome shotgun (WGS) entry which is preliminary data.</text>
</comment>
<dbReference type="PANTHER" id="PTHR48109:SF4">
    <property type="entry name" value="DIHYDROOROTATE DEHYDROGENASE (QUINONE), MITOCHONDRIAL"/>
    <property type="match status" value="1"/>
</dbReference>
<dbReference type="InterPro" id="IPR001295">
    <property type="entry name" value="Dihydroorotate_DH_CS"/>
</dbReference>
<keyword evidence="7 11" id="KW-0665">Pyrimidine biosynthesis</keyword>
<organism evidence="13 14">
    <name type="scientific">Plantactinospora veratri</name>
    <dbReference type="NCBI Taxonomy" id="1436122"/>
    <lineage>
        <taxon>Bacteria</taxon>
        <taxon>Bacillati</taxon>
        <taxon>Actinomycetota</taxon>
        <taxon>Actinomycetes</taxon>
        <taxon>Micromonosporales</taxon>
        <taxon>Micromonosporaceae</taxon>
        <taxon>Plantactinospora</taxon>
    </lineage>
</organism>
<feature type="binding site" evidence="11">
    <location>
        <position position="163"/>
    </location>
    <ligand>
        <name>FMN</name>
        <dbReference type="ChEBI" id="CHEBI:58210"/>
    </ligand>
</feature>
<dbReference type="NCBIfam" id="TIGR01036">
    <property type="entry name" value="pyrD_sub2"/>
    <property type="match status" value="1"/>
</dbReference>
<evidence type="ECO:0000259" key="12">
    <source>
        <dbReference type="Pfam" id="PF01180"/>
    </source>
</evidence>
<reference evidence="13 14" key="1">
    <citation type="submission" date="2024-01" db="EMBL/GenBank/DDBJ databases">
        <title>Genome insights into Plantactinospora veratri sp. nov.</title>
        <authorList>
            <person name="Wang L."/>
        </authorList>
    </citation>
    <scope>NUCLEOTIDE SEQUENCE [LARGE SCALE GENOMIC DNA]</scope>
    <source>
        <strain evidence="13 14">NEAU-FHS4</strain>
    </source>
</reference>
<feature type="binding site" evidence="11">
    <location>
        <position position="196"/>
    </location>
    <ligand>
        <name>FMN</name>
        <dbReference type="ChEBI" id="CHEBI:58210"/>
    </ligand>
</feature>
<feature type="binding site" evidence="11">
    <location>
        <position position="230"/>
    </location>
    <ligand>
        <name>FMN</name>
        <dbReference type="ChEBI" id="CHEBI:58210"/>
    </ligand>
</feature>
<dbReference type="InterPro" id="IPR005720">
    <property type="entry name" value="Dihydroorotate_DH_cat"/>
</dbReference>
<evidence type="ECO:0000313" key="13">
    <source>
        <dbReference type="EMBL" id="MEE6310205.1"/>
    </source>
</evidence>
<feature type="binding site" evidence="11">
    <location>
        <position position="312"/>
    </location>
    <ligand>
        <name>FMN</name>
        <dbReference type="ChEBI" id="CHEBI:58210"/>
    </ligand>
</feature>
<dbReference type="SUPFAM" id="SSF51395">
    <property type="entry name" value="FMN-linked oxidoreductases"/>
    <property type="match status" value="1"/>
</dbReference>
<dbReference type="InterPro" id="IPR005719">
    <property type="entry name" value="Dihydroorotate_DH_2"/>
</dbReference>
<evidence type="ECO:0000256" key="8">
    <source>
        <dbReference type="ARBA" id="ARBA00023002"/>
    </source>
</evidence>
<evidence type="ECO:0000256" key="10">
    <source>
        <dbReference type="ARBA" id="ARBA00048639"/>
    </source>
</evidence>
<evidence type="ECO:0000256" key="7">
    <source>
        <dbReference type="ARBA" id="ARBA00022975"/>
    </source>
</evidence>
<evidence type="ECO:0000256" key="1">
    <source>
        <dbReference type="ARBA" id="ARBA00003125"/>
    </source>
</evidence>
<dbReference type="PANTHER" id="PTHR48109">
    <property type="entry name" value="DIHYDROOROTATE DEHYDROGENASE (QUINONE), MITOCHONDRIAL-RELATED"/>
    <property type="match status" value="1"/>
</dbReference>
<comment type="cofactor">
    <cofactor evidence="11">
        <name>FMN</name>
        <dbReference type="ChEBI" id="CHEBI:58210"/>
    </cofactor>
    <text evidence="11">Binds 1 FMN per subunit.</text>
</comment>
<feature type="binding site" evidence="11">
    <location>
        <position position="283"/>
    </location>
    <ligand>
        <name>FMN</name>
        <dbReference type="ChEBI" id="CHEBI:58210"/>
    </ligand>
</feature>
<keyword evidence="14" id="KW-1185">Reference proteome</keyword>
<feature type="binding site" evidence="11">
    <location>
        <begin position="259"/>
        <end position="260"/>
    </location>
    <ligand>
        <name>substrate</name>
    </ligand>
</feature>
<comment type="pathway">
    <text evidence="3 11">Pyrimidine metabolism; UMP biosynthesis via de novo pathway; orotate from (S)-dihydroorotate (quinone route): step 1/1.</text>
</comment>
<dbReference type="HAMAP" id="MF_00225">
    <property type="entry name" value="DHO_dh_type2"/>
    <property type="match status" value="1"/>
</dbReference>
<dbReference type="Pfam" id="PF01180">
    <property type="entry name" value="DHO_dh"/>
    <property type="match status" value="1"/>
</dbReference>
<proteinExistence type="inferred from homology"/>
<dbReference type="InterPro" id="IPR050074">
    <property type="entry name" value="DHO_dehydrogenase"/>
</dbReference>
<evidence type="ECO:0000256" key="2">
    <source>
        <dbReference type="ARBA" id="ARBA00004370"/>
    </source>
</evidence>
<dbReference type="RefSeq" id="WP_331210430.1">
    <property type="nucleotide sequence ID" value="NZ_JAZGQL010000023.1"/>
</dbReference>
<keyword evidence="8 11" id="KW-0560">Oxidoreductase</keyword>